<evidence type="ECO:0000256" key="1">
    <source>
        <dbReference type="SAM" id="MobiDB-lite"/>
    </source>
</evidence>
<proteinExistence type="predicted"/>
<feature type="region of interest" description="Disordered" evidence="1">
    <location>
        <begin position="117"/>
        <end position="140"/>
    </location>
</feature>
<organism evidence="2 3">
    <name type="scientific">Cymbomonas tetramitiformis</name>
    <dbReference type="NCBI Taxonomy" id="36881"/>
    <lineage>
        <taxon>Eukaryota</taxon>
        <taxon>Viridiplantae</taxon>
        <taxon>Chlorophyta</taxon>
        <taxon>Pyramimonadophyceae</taxon>
        <taxon>Pyramimonadales</taxon>
        <taxon>Pyramimonadaceae</taxon>
        <taxon>Cymbomonas</taxon>
    </lineage>
</organism>
<keyword evidence="3" id="KW-1185">Reference proteome</keyword>
<sequence>MAKELLYSDVFAKHREEYNAEWEGSGPAYTLSAGAKLKPLKVSYEELPDPGRKSGLLAPLPATPSSTPIAGTSAELKPKKKKSKKKLDVHSKLERAGSLDLHQGNLRDLVKAVEEIVSEEPDIDSRPEEVPEPEESYEDDFEVEDEYADDFESDTDEVPQGMQSEVIKDLRRGRVSQLRSNCIDALGSGLYEKFYNFSRQKNGMQESGNFEDEQSALQAMKSDLVAVVGDKWGDYWCMLDEIIFYEDTAWRFQ</sequence>
<dbReference type="EMBL" id="LGRX02018977">
    <property type="protein sequence ID" value="KAK3259117.1"/>
    <property type="molecule type" value="Genomic_DNA"/>
</dbReference>
<feature type="region of interest" description="Disordered" evidence="1">
    <location>
        <begin position="45"/>
        <end position="91"/>
    </location>
</feature>
<feature type="compositionally biased region" description="Acidic residues" evidence="1">
    <location>
        <begin position="130"/>
        <end position="140"/>
    </location>
</feature>
<name>A0AAE0FFY9_9CHLO</name>
<protein>
    <submittedName>
        <fullName evidence="2">Uncharacterized protein</fullName>
    </submittedName>
</protein>
<accession>A0AAE0FFY9</accession>
<evidence type="ECO:0000313" key="2">
    <source>
        <dbReference type="EMBL" id="KAK3259117.1"/>
    </source>
</evidence>
<evidence type="ECO:0000313" key="3">
    <source>
        <dbReference type="Proteomes" id="UP001190700"/>
    </source>
</evidence>
<dbReference type="AlphaFoldDB" id="A0AAE0FFY9"/>
<reference evidence="2 3" key="1">
    <citation type="journal article" date="2015" name="Genome Biol. Evol.">
        <title>Comparative Genomics of a Bacterivorous Green Alga Reveals Evolutionary Causalities and Consequences of Phago-Mixotrophic Mode of Nutrition.</title>
        <authorList>
            <person name="Burns J.A."/>
            <person name="Paasch A."/>
            <person name="Narechania A."/>
            <person name="Kim E."/>
        </authorList>
    </citation>
    <scope>NUCLEOTIDE SEQUENCE [LARGE SCALE GENOMIC DNA]</scope>
    <source>
        <strain evidence="2 3">PLY_AMNH</strain>
    </source>
</reference>
<gene>
    <name evidence="2" type="ORF">CYMTET_31875</name>
</gene>
<dbReference type="Proteomes" id="UP001190700">
    <property type="component" value="Unassembled WGS sequence"/>
</dbReference>
<comment type="caution">
    <text evidence="2">The sequence shown here is derived from an EMBL/GenBank/DDBJ whole genome shotgun (WGS) entry which is preliminary data.</text>
</comment>